<dbReference type="EMBL" id="LGHE01000303">
    <property type="protein sequence ID" value="KUK98800.1"/>
    <property type="molecule type" value="Genomic_DNA"/>
</dbReference>
<dbReference type="GO" id="GO:0005886">
    <property type="term" value="C:plasma membrane"/>
    <property type="evidence" value="ECO:0007669"/>
    <property type="project" value="UniProtKB-SubCell"/>
</dbReference>
<evidence type="ECO:0000256" key="4">
    <source>
        <dbReference type="ARBA" id="ARBA00022989"/>
    </source>
</evidence>
<dbReference type="InterPro" id="IPR042094">
    <property type="entry name" value="T2SS_GspF_sf"/>
</dbReference>
<evidence type="ECO:0000256" key="6">
    <source>
        <dbReference type="SAM" id="MobiDB-lite"/>
    </source>
</evidence>
<dbReference type="Gene3D" id="1.20.81.30">
    <property type="entry name" value="Type II secretion system (T2SS), domain F"/>
    <property type="match status" value="1"/>
</dbReference>
<evidence type="ECO:0000256" key="5">
    <source>
        <dbReference type="ARBA" id="ARBA00023136"/>
    </source>
</evidence>
<feature type="transmembrane region" description="Helical" evidence="7">
    <location>
        <begin position="250"/>
        <end position="274"/>
    </location>
</feature>
<keyword evidence="2" id="KW-1003">Cell membrane</keyword>
<evidence type="ECO:0000256" key="2">
    <source>
        <dbReference type="ARBA" id="ARBA00022475"/>
    </source>
</evidence>
<gene>
    <name evidence="9" type="ORF">XD82_1721</name>
    <name evidence="10" type="ORF">XE10_1971</name>
</gene>
<reference evidence="10" key="1">
    <citation type="journal article" date="2015" name="MBio">
        <title>Genome-resolved metagenomic analysis reveals roles for candidate phyla and other microbial community members in biogeochemical transformations in oil reservoirs.</title>
        <authorList>
            <person name="Hu P."/>
            <person name="Tom L."/>
            <person name="Singh A."/>
            <person name="Thomas B.C."/>
            <person name="Baker B.J."/>
            <person name="Piceno Y.M."/>
            <person name="Andersen G.L."/>
            <person name="Banfield J.F."/>
        </authorList>
    </citation>
    <scope>NUCLEOTIDE SEQUENCE [LARGE SCALE GENOMIC DNA]</scope>
    <source>
        <strain evidence="9">62_101</strain>
        <strain evidence="10">63_41</strain>
    </source>
</reference>
<keyword evidence="3 7" id="KW-0812">Transmembrane</keyword>
<feature type="transmembrane region" description="Helical" evidence="7">
    <location>
        <begin position="74"/>
        <end position="99"/>
    </location>
</feature>
<proteinExistence type="predicted"/>
<evidence type="ECO:0000256" key="3">
    <source>
        <dbReference type="ARBA" id="ARBA00022692"/>
    </source>
</evidence>
<dbReference type="PATRIC" id="fig|2198.3.peg.2244"/>
<keyword evidence="4 7" id="KW-1133">Transmembrane helix</keyword>
<reference evidence="11 12" key="2">
    <citation type="journal article" date="2015" name="MBio">
        <title>Genome-Resolved Metagenomic Analysis Reveals Roles for Candidate Phyla and Other Microbial Community Members in Biogeochemical Transformations in Oil Reservoirs.</title>
        <authorList>
            <person name="Hu P."/>
            <person name="Tom L."/>
            <person name="Singh A."/>
            <person name="Thomas B.C."/>
            <person name="Baker B.J."/>
            <person name="Piceno Y.M."/>
            <person name="Andersen G.L."/>
            <person name="Banfield J.F."/>
        </authorList>
    </citation>
    <scope>NUCLEOTIDE SEQUENCE [LARGE SCALE GENOMIC DNA]</scope>
</reference>
<feature type="transmembrane region" description="Helical" evidence="7">
    <location>
        <begin position="111"/>
        <end position="128"/>
    </location>
</feature>
<comment type="subcellular location">
    <subcellularLocation>
        <location evidence="1">Cell membrane</location>
        <topology evidence="1">Multi-pass membrane protein</topology>
    </subcellularLocation>
</comment>
<dbReference type="EMBL" id="LGGD01000263">
    <property type="protein sequence ID" value="KUK60030.1"/>
    <property type="molecule type" value="Genomic_DNA"/>
</dbReference>
<accession>A0A124G431</accession>
<dbReference type="Pfam" id="PF00482">
    <property type="entry name" value="T2SSF"/>
    <property type="match status" value="1"/>
</dbReference>
<evidence type="ECO:0000313" key="11">
    <source>
        <dbReference type="Proteomes" id="UP000054323"/>
    </source>
</evidence>
<dbReference type="PANTHER" id="PTHR35402">
    <property type="entry name" value="INTEGRAL MEMBRANE PROTEIN-RELATED"/>
    <property type="match status" value="1"/>
</dbReference>
<dbReference type="AlphaFoldDB" id="A0A124G431"/>
<organism evidence="10 12">
    <name type="scientific">Methanoculleus marisnigri</name>
    <dbReference type="NCBI Taxonomy" id="2198"/>
    <lineage>
        <taxon>Archaea</taxon>
        <taxon>Methanobacteriati</taxon>
        <taxon>Methanobacteriota</taxon>
        <taxon>Stenosarchaea group</taxon>
        <taxon>Methanomicrobia</taxon>
        <taxon>Methanomicrobiales</taxon>
        <taxon>Methanomicrobiaceae</taxon>
        <taxon>Methanoculleus</taxon>
    </lineage>
</organism>
<feature type="region of interest" description="Disordered" evidence="6">
    <location>
        <begin position="11"/>
        <end position="33"/>
    </location>
</feature>
<feature type="compositionally biased region" description="Basic and acidic residues" evidence="6">
    <location>
        <begin position="11"/>
        <end position="20"/>
    </location>
</feature>
<protein>
    <recommendedName>
        <fullName evidence="8">Type II secretion system protein GspF domain-containing protein</fullName>
    </recommendedName>
</protein>
<dbReference type="Proteomes" id="UP000054323">
    <property type="component" value="Unassembled WGS sequence"/>
</dbReference>
<evidence type="ECO:0000313" key="9">
    <source>
        <dbReference type="EMBL" id="KUK60030.1"/>
    </source>
</evidence>
<keyword evidence="5 7" id="KW-0472">Membrane</keyword>
<evidence type="ECO:0000313" key="12">
    <source>
        <dbReference type="Proteomes" id="UP000054598"/>
    </source>
</evidence>
<evidence type="ECO:0000259" key="8">
    <source>
        <dbReference type="Pfam" id="PF00482"/>
    </source>
</evidence>
<dbReference type="Proteomes" id="UP000054598">
    <property type="component" value="Unassembled WGS sequence"/>
</dbReference>
<evidence type="ECO:0000256" key="7">
    <source>
        <dbReference type="SAM" id="Phobius"/>
    </source>
</evidence>
<comment type="caution">
    <text evidence="10">The sequence shown here is derived from an EMBL/GenBank/DDBJ whole genome shotgun (WGS) entry which is preliminary data.</text>
</comment>
<feature type="transmembrane region" description="Helical" evidence="7">
    <location>
        <begin position="332"/>
        <end position="350"/>
    </location>
</feature>
<name>A0A124G431_9EURY</name>
<dbReference type="InterPro" id="IPR056569">
    <property type="entry name" value="ArlJ-like"/>
</dbReference>
<feature type="domain" description="Type II secretion system protein GspF" evidence="8">
    <location>
        <begin position="144"/>
        <end position="269"/>
    </location>
</feature>
<dbReference type="InterPro" id="IPR018076">
    <property type="entry name" value="T2SS_GspF_dom"/>
</dbReference>
<dbReference type="PANTHER" id="PTHR35402:SF1">
    <property type="entry name" value="TYPE II SECRETION SYSTEM PROTEIN GSPF DOMAIN-CONTAINING PROTEIN"/>
    <property type="match status" value="1"/>
</dbReference>
<evidence type="ECO:0000256" key="1">
    <source>
        <dbReference type="ARBA" id="ARBA00004651"/>
    </source>
</evidence>
<sequence>MGFKEIFDDFLNRSPDRNRSPDGGVAEGNPASDPFQEQEQEIFGGIENWRKYQEGFYRFIKHPLRVMMEEPATVLFVSVPLALLLFIGGFMSLVMSYGISVLFTTTMIDDIFVFSLLIAIVPLAALDLKEAMRVSSVEASLPNFFRDVAGMNDSGMTLPHAIHIVSEGEYGALTPHIRKLDTEISWGVPFVETIRRFGKAVNTPLAERSVDLIAHASSAGGDVSEVLRAAAHDAYEFFNLKSERRNGMMIYMVIVVMSFFVFLFVIGVLSSTFLTTMAEAGEMVAASGSSQAFIGTVDLFLYNRLFCHSALIQGFFSGLAAGAMGEGRVLGGLKYSAIMVLIAWIAFRFFI</sequence>
<evidence type="ECO:0000313" key="10">
    <source>
        <dbReference type="EMBL" id="KUK98800.1"/>
    </source>
</evidence>